<feature type="region of interest" description="Disordered" evidence="6">
    <location>
        <begin position="621"/>
        <end position="648"/>
    </location>
</feature>
<keyword evidence="3" id="KW-0560">Oxidoreductase</keyword>
<keyword evidence="10" id="KW-1185">Reference proteome</keyword>
<comment type="similarity">
    <text evidence="2">Belongs to the alpha-ketoglutarate dehydrogenase family.</text>
</comment>
<dbReference type="Pfam" id="PF00676">
    <property type="entry name" value="E1_dh"/>
    <property type="match status" value="1"/>
</dbReference>
<dbReference type="GO" id="GO:0030976">
    <property type="term" value="F:thiamine pyrophosphate binding"/>
    <property type="evidence" value="ECO:0007669"/>
    <property type="project" value="InterPro"/>
</dbReference>
<gene>
    <name evidence="9" type="primary">OGDHL</name>
    <name evidence="9" type="ORF">SNAT2548_LOCUS33648</name>
</gene>
<dbReference type="InterPro" id="IPR042179">
    <property type="entry name" value="KGD_C_sf"/>
</dbReference>
<dbReference type="GO" id="GO:0004591">
    <property type="term" value="F:oxoglutarate dehydrogenase (succinyl-transferring) activity"/>
    <property type="evidence" value="ECO:0007669"/>
    <property type="project" value="TreeGrafter"/>
</dbReference>
<evidence type="ECO:0000256" key="1">
    <source>
        <dbReference type="ARBA" id="ARBA00001964"/>
    </source>
</evidence>
<feature type="region of interest" description="Disordered" evidence="6">
    <location>
        <begin position="2751"/>
        <end position="2790"/>
    </location>
</feature>
<dbReference type="Pfam" id="PF10294">
    <property type="entry name" value="Methyltransf_16"/>
    <property type="match status" value="1"/>
</dbReference>
<dbReference type="SMART" id="SM00271">
    <property type="entry name" value="DnaJ"/>
    <property type="match status" value="1"/>
</dbReference>
<dbReference type="Pfam" id="PF02779">
    <property type="entry name" value="Transket_pyr"/>
    <property type="match status" value="1"/>
</dbReference>
<dbReference type="InterPro" id="IPR011603">
    <property type="entry name" value="2oxoglutarate_DH_E1"/>
</dbReference>
<dbReference type="Gene3D" id="3.40.50.150">
    <property type="entry name" value="Vaccinia Virus protein VP39"/>
    <property type="match status" value="1"/>
</dbReference>
<dbReference type="SMART" id="SM00861">
    <property type="entry name" value="Transket_pyr"/>
    <property type="match status" value="1"/>
</dbReference>
<dbReference type="Gene3D" id="1.10.287.110">
    <property type="entry name" value="DnaJ domain"/>
    <property type="match status" value="1"/>
</dbReference>
<evidence type="ECO:0000256" key="2">
    <source>
        <dbReference type="ARBA" id="ARBA00006936"/>
    </source>
</evidence>
<feature type="region of interest" description="Disordered" evidence="6">
    <location>
        <begin position="830"/>
        <end position="864"/>
    </location>
</feature>
<dbReference type="Gene3D" id="3.40.50.12470">
    <property type="match status" value="2"/>
</dbReference>
<feature type="compositionally biased region" description="Basic and acidic residues" evidence="6">
    <location>
        <begin position="625"/>
        <end position="639"/>
    </location>
</feature>
<dbReference type="InterPro" id="IPR036869">
    <property type="entry name" value="J_dom_sf"/>
</dbReference>
<feature type="region of interest" description="Disordered" evidence="6">
    <location>
        <begin position="1133"/>
        <end position="1152"/>
    </location>
</feature>
<dbReference type="InterPro" id="IPR031717">
    <property type="entry name" value="ODO-1/KGD_C"/>
</dbReference>
<dbReference type="SUPFAM" id="SSF53335">
    <property type="entry name" value="S-adenosyl-L-methionine-dependent methyltransferases"/>
    <property type="match status" value="1"/>
</dbReference>
<comment type="cofactor">
    <cofactor evidence="1">
        <name>thiamine diphosphate</name>
        <dbReference type="ChEBI" id="CHEBI:58937"/>
    </cofactor>
</comment>
<dbReference type="SUPFAM" id="SSF52518">
    <property type="entry name" value="Thiamin diphosphate-binding fold (THDP-binding)"/>
    <property type="match status" value="2"/>
</dbReference>
<dbReference type="PANTHER" id="PTHR23152">
    <property type="entry name" value="2-OXOGLUTARATE DEHYDROGENASE"/>
    <property type="match status" value="1"/>
</dbReference>
<dbReference type="PROSITE" id="PS50076">
    <property type="entry name" value="DNAJ_2"/>
    <property type="match status" value="1"/>
</dbReference>
<feature type="compositionally biased region" description="Basic and acidic residues" evidence="6">
    <location>
        <begin position="847"/>
        <end position="862"/>
    </location>
</feature>
<evidence type="ECO:0000256" key="5">
    <source>
        <dbReference type="SAM" id="Coils"/>
    </source>
</evidence>
<name>A0A812UR40_9DINO</name>
<sequence>MAYAPQIPLVNQALVIISPEHYNNLLKGQRVIHDGALGGDDRSPLKAVLPWLSARSLAGDVRVLTPTGWGGLSRPFFVSSQAGGLYRPNPYEYEYDVPKEPLWKLKSELCELAVAGLGPVLSIMQDMGNQVRWQGSRPGKSVDVATAMAVSAVGPRVKEIAKISDLMGSGPLLSSSRLHVYSTGNGLSPLFVKEVLQNLQQANSLDCIGAVQRQEPPEDMSAPWVLSVSFRPNWHGNMARTCMVSAEVKSAVGKRDGSGDDSVSCQEVAEGCMTVIPRSPRKSIVPPPPIGLSLPVGEDDRVFTKLFFVVIAFAIAMQRIYGCKPVGENSKALNVWDTGMHYLVLGVDDHCGSTSHATKIPTVRMGLKEGARLSAIGRMALRDKPSQQQHSAALYGHPGPVQAGPLGGRLWPRYAEQVCERPPLAPRKEAARTLEASPCSRPQSARGIPGATTRSTSAPRCPSGQRGSSLPRDGPATHPGPPQRAASSLDCSAYDVRAGACPMGSIPMQSRAAIARNILGPGGATALQEDLGYKRADMPVPSSHSLAQTVESILQGLQAPEGLQRRPSAKGLHRDLSVPTMVDEVVLYSEPEDDSDERPGLGSVQPRGRAEVMLQWLRPDSIQAKSRERREERRSEAPRQKPLGLRGAAQASEAAAELDWGTLSETSRQAIKQWVAGQLGGRHCMLVLEQGCAETLPLPLASESLATPDLRGGAVLNVLSGLFAEGGLLNPPSSGSGLFQAVFSKHPLQVLEEALEQCLHEISDPRLERVGDLSPDQVNLALKQMSMKAQFASCTGPGADATVSSPAGPAGDECTKVQVWMELARLHVEGWPSHTGPGPVPAPQATSKERPAAPRPSSDKIFGDGGVLKELGKEEFELEAESQQMSLETLRAQNRLIEEYVMRLVRQRDELKQVTKLAEERDSYHILGLSGPACSEEEVKKAYRNLARKEHPDKAGIGNKRRFQAIQQAYSSILKQRQLGGAATVAAEEDSSPPEEVCAPSAVLEESYRYAQEAKASAECVARCGHRALRSWDEGAEGHGKRRALRSLRDLTRQSASELRGAASQLRALSHAAAALAKCAEALLSDCADLAETLNSATALRDRCAMAEDAGRACGGSAELLDRISDATEATLRKVEKASPESQGEARGRSEETANLLRLGARLLAESLARTAAVGRRTADEAISAALKALDLHRGMIMLDVEARKERERLSRRQRFDDDDGPVAAGDAERPKDPANANGAPGLSDSLPPGAKAQKPVRSTRYERVNVAVTCGNALAVAVALAVAPSFRLALPFLEFSGLFSSRFVIRQGVLSFGKRIEVWLLSNDAAVAEEAEALLEALQPKEASFAGGARHFSWRGLEVDFYELDEDPGDLLFGYGLWPVASSLAKLLANAVLDGQAAGSPVPSVQGKSVLEIGAGVGLPSLVCRALGAAQVTLTDAEERLVNALQEHHGHHPELRFAVLDWKVDAGEESYDVILASDILLACCEGPIFVPRLVGRRLRRSPEARALLLNAHRGEASQATAMNEMRKQGFIVSCFAVTSSQELRAVSEERLAALPQMARRSVVIQGFRLPILPAIVKGKARNLRTLCFQEFAALATNISVLTRISSVTAGLCHPLGNCFVSLQAMTGKGLLLARNAPRSARGAAAGAGGCNAFAKLVTSGRSWTRLAAAADHWHAARTGGARTRLTWSIRCWADLYPELLNCCGIADVAKGGLGSPSDFAASAVLTGSTPSAPSTPRRLFVPKGLLHAEGGPWWSREELLHLLEAAYCGHLSFEVNHLPSMEQRRWWYHAAEAPRPPPPPWRRRAILARLLRATLLTQFLRAKFPATKWFGLDGSEVLLPGLYRLCYGSAARGVEQIEMGMPHRGRLNILANILGKELSQICCEMREDQSDFHVGDVKYHTGYVGELPTLEAWWHERFGASDGDESGKGIRPPVVTITPNPSHLEMVTPVVLGKVRALQDSEASGRGVQSIMGIVLHGDAAFAGSGMAFEALQLSELPGYGTGGTVHVVLNNQVGYTTTPNEGRSAAHPSDVAKALDVPIIHVNADDVEAVDRAFGLAAEWRADFQRDVVIDLVGYRRFGHNETDRPDVFHPLSYARVREHPEVTKIYAAALAREGVVSESEVAEMREAIWSNLDAEFLHKDRHRKHGIDWVLQKYRGRIDEGRRPKQVKGVTGVPLETLRRIGHAMTGIPEGVTSHPEVEKLLQKRRAMFGPGGRVDFATAEQLAFCSILLHRDIWAGDAGATGSWAVAGHERLPNRNVRLAGQDCVRGTFNQRHLIVQDSVKGAGVSLLPQALAPGNQANFYAYNSPLSEAAALAFEYGYSLGDEDALVCWEAQFGDFANCAQAVIDEFIVSGEEKWGQSSRLTLLLPHGYDGQGPNHSSARLERFLQLTNDDPNHLPGNSPEELRDIERAFDILDADGAGILEEGAVKSYMERLPAFQSREFEDEWELWLKVARNMNPEATGITRRDWRMIMQQLYRRNAEKDTNIFVLNVTTPAQYFHVLRRQAHRPFMKPLVLMSPKYLLHHAKATSSLEDFGEQSHFMRVIVDFSPLGKEFASRSDNTRHLSTTRSGRPLTDPPEAIRRVILCSGQVYYMLSNARRAKKIKDIVLVRLEQIAPFPYDRIIKALSYYPNADVVWCQEEPKNMGAWSYVSPRLATCVEKDVAFVGRPVSAAPATGSAQIHREEWKDDMEDYGQNVKHAENDHISRMIACVAGDTAYPRHGLCQLSTSCLRDAKVQVMFVRATAEISTAQSTDKKTEEKPRTPKSRPTTPQVTQTPRDQLKSAARRVKERHVTLRVKNLRFMASLNEEALRTQGRLWALLERSEGALLPEISVTQKGVIFDLVAQLLDFALSEAGRMSGNASMPPVRVFERALSFALALEHGKEIAVPVDSRTQALKLASLIDTQLLCQVVTGPFRRRLLALARRRAEGGYGGHGRAASSVLKAWEDAANGCCERVASCIQQAVERKPETGRHQGHQSFAMADVAPRFTAHHVGQLPTIHKWRTTMCSDPKTADSLQLGDPMCALPNARDIENLFLQSPFRGAGNARTQVFSHDPAEIGQSRGQVLKSATKLSLSACFHWRCRGWAIMARQRGVVALLLLHIRAALR</sequence>
<feature type="coiled-coil region" evidence="5">
    <location>
        <begin position="873"/>
        <end position="921"/>
    </location>
</feature>
<dbReference type="Gene3D" id="3.40.50.11610">
    <property type="entry name" value="Multifunctional 2-oxoglutarate metabolism enzyme, C-terminal domain"/>
    <property type="match status" value="1"/>
</dbReference>
<feature type="compositionally biased region" description="Low complexity" evidence="6">
    <location>
        <begin position="2769"/>
        <end position="2780"/>
    </location>
</feature>
<evidence type="ECO:0000259" key="8">
    <source>
        <dbReference type="PROSITE" id="PS50222"/>
    </source>
</evidence>
<dbReference type="Gene3D" id="3.40.50.970">
    <property type="match status" value="1"/>
</dbReference>
<dbReference type="OrthoDB" id="413077at2759"/>
<dbReference type="GO" id="GO:0005509">
    <property type="term" value="F:calcium ion binding"/>
    <property type="evidence" value="ECO:0007669"/>
    <property type="project" value="InterPro"/>
</dbReference>
<feature type="domain" description="EF-hand" evidence="8">
    <location>
        <begin position="2406"/>
        <end position="2441"/>
    </location>
</feature>
<proteinExistence type="inferred from homology"/>
<dbReference type="InterPro" id="IPR029061">
    <property type="entry name" value="THDP-binding"/>
</dbReference>
<feature type="region of interest" description="Disordered" evidence="6">
    <location>
        <begin position="1208"/>
        <end position="1258"/>
    </location>
</feature>
<dbReference type="SUPFAM" id="SSF46565">
    <property type="entry name" value="Chaperone J-domain"/>
    <property type="match status" value="1"/>
</dbReference>
<dbReference type="PROSITE" id="PS50222">
    <property type="entry name" value="EF_HAND_2"/>
    <property type="match status" value="1"/>
</dbReference>
<keyword evidence="4" id="KW-0786">Thiamine pyrophosphate</keyword>
<dbReference type="Pfam" id="PF16870">
    <property type="entry name" value="OxoGdeHyase_C"/>
    <property type="match status" value="1"/>
</dbReference>
<evidence type="ECO:0000256" key="3">
    <source>
        <dbReference type="ARBA" id="ARBA00023002"/>
    </source>
</evidence>
<dbReference type="PANTHER" id="PTHR23152:SF35">
    <property type="entry name" value="2-OXOGLUTARATE DEHYDROGENASE E1 COMPONENT"/>
    <property type="match status" value="1"/>
</dbReference>
<dbReference type="CDD" id="cd02440">
    <property type="entry name" value="AdoMet_MTases"/>
    <property type="match status" value="1"/>
</dbReference>
<dbReference type="InterPro" id="IPR002048">
    <property type="entry name" value="EF_hand_dom"/>
</dbReference>
<dbReference type="InterPro" id="IPR005475">
    <property type="entry name" value="Transketolase-like_Pyr-bd"/>
</dbReference>
<dbReference type="CDD" id="cd06257">
    <property type="entry name" value="DnaJ"/>
    <property type="match status" value="1"/>
</dbReference>
<evidence type="ECO:0000313" key="10">
    <source>
        <dbReference type="Proteomes" id="UP000604046"/>
    </source>
</evidence>
<dbReference type="Proteomes" id="UP000604046">
    <property type="component" value="Unassembled WGS sequence"/>
</dbReference>
<dbReference type="InterPro" id="IPR029063">
    <property type="entry name" value="SAM-dependent_MTases_sf"/>
</dbReference>
<dbReference type="GO" id="GO:0005739">
    <property type="term" value="C:mitochondrion"/>
    <property type="evidence" value="ECO:0007669"/>
    <property type="project" value="TreeGrafter"/>
</dbReference>
<evidence type="ECO:0000313" key="9">
    <source>
        <dbReference type="EMBL" id="CAE7590873.1"/>
    </source>
</evidence>
<feature type="domain" description="J" evidence="7">
    <location>
        <begin position="922"/>
        <end position="978"/>
    </location>
</feature>
<reference evidence="9" key="1">
    <citation type="submission" date="2021-02" db="EMBL/GenBank/DDBJ databases">
        <authorList>
            <person name="Dougan E. K."/>
            <person name="Rhodes N."/>
            <person name="Thang M."/>
            <person name="Chan C."/>
        </authorList>
    </citation>
    <scope>NUCLEOTIDE SEQUENCE</scope>
</reference>
<dbReference type="InterPro" id="IPR019410">
    <property type="entry name" value="Methyltransf_16"/>
</dbReference>
<organism evidence="9 10">
    <name type="scientific">Symbiodinium natans</name>
    <dbReference type="NCBI Taxonomy" id="878477"/>
    <lineage>
        <taxon>Eukaryota</taxon>
        <taxon>Sar</taxon>
        <taxon>Alveolata</taxon>
        <taxon>Dinophyceae</taxon>
        <taxon>Suessiales</taxon>
        <taxon>Symbiodiniaceae</taxon>
        <taxon>Symbiodinium</taxon>
    </lineage>
</organism>
<dbReference type="GO" id="GO:0006099">
    <property type="term" value="P:tricarboxylic acid cycle"/>
    <property type="evidence" value="ECO:0007669"/>
    <property type="project" value="TreeGrafter"/>
</dbReference>
<dbReference type="InterPro" id="IPR001017">
    <property type="entry name" value="DH_E1"/>
</dbReference>
<keyword evidence="5" id="KW-0175">Coiled coil</keyword>
<evidence type="ECO:0000259" key="7">
    <source>
        <dbReference type="PROSITE" id="PS50076"/>
    </source>
</evidence>
<feature type="region of interest" description="Disordered" evidence="6">
    <location>
        <begin position="429"/>
        <end position="488"/>
    </location>
</feature>
<dbReference type="EMBL" id="CAJNDS010002768">
    <property type="protein sequence ID" value="CAE7590873.1"/>
    <property type="molecule type" value="Genomic_DNA"/>
</dbReference>
<dbReference type="GO" id="GO:0045252">
    <property type="term" value="C:oxoglutarate dehydrogenase complex"/>
    <property type="evidence" value="ECO:0007669"/>
    <property type="project" value="TreeGrafter"/>
</dbReference>
<accession>A0A812UR40</accession>
<comment type="caution">
    <text evidence="9">The sequence shown here is derived from an EMBL/GenBank/DDBJ whole genome shotgun (WGS) entry which is preliminary data.</text>
</comment>
<evidence type="ECO:0000256" key="4">
    <source>
        <dbReference type="ARBA" id="ARBA00023052"/>
    </source>
</evidence>
<dbReference type="InterPro" id="IPR001623">
    <property type="entry name" value="DnaJ_domain"/>
</dbReference>
<evidence type="ECO:0000256" key="6">
    <source>
        <dbReference type="SAM" id="MobiDB-lite"/>
    </source>
</evidence>
<protein>
    <submittedName>
        <fullName evidence="9">OGDHL protein</fullName>
    </submittedName>
</protein>
<dbReference type="Pfam" id="PF00226">
    <property type="entry name" value="DnaJ"/>
    <property type="match status" value="1"/>
</dbReference>
<feature type="compositionally biased region" description="Basic and acidic residues" evidence="6">
    <location>
        <begin position="2756"/>
        <end position="2765"/>
    </location>
</feature>